<dbReference type="RefSeq" id="XP_020429036.1">
    <property type="nucleotide sequence ID" value="XM_020580449.1"/>
</dbReference>
<organism evidence="1 2">
    <name type="scientific">Heterostelium pallidum (strain ATCC 26659 / Pp 5 / PN500)</name>
    <name type="common">Cellular slime mold</name>
    <name type="synonym">Polysphondylium pallidum</name>
    <dbReference type="NCBI Taxonomy" id="670386"/>
    <lineage>
        <taxon>Eukaryota</taxon>
        <taxon>Amoebozoa</taxon>
        <taxon>Evosea</taxon>
        <taxon>Eumycetozoa</taxon>
        <taxon>Dictyostelia</taxon>
        <taxon>Acytosteliales</taxon>
        <taxon>Acytosteliaceae</taxon>
        <taxon>Heterostelium</taxon>
    </lineage>
</organism>
<accession>D3BNY5</accession>
<dbReference type="AlphaFoldDB" id="D3BNY5"/>
<evidence type="ECO:0000313" key="2">
    <source>
        <dbReference type="Proteomes" id="UP000001396"/>
    </source>
</evidence>
<reference evidence="1 2" key="1">
    <citation type="journal article" date="2011" name="Genome Res.">
        <title>Phylogeny-wide analysis of social amoeba genomes highlights ancient origins for complex intercellular communication.</title>
        <authorList>
            <person name="Heidel A.J."/>
            <person name="Lawal H.M."/>
            <person name="Felder M."/>
            <person name="Schilde C."/>
            <person name="Helps N.R."/>
            <person name="Tunggal B."/>
            <person name="Rivero F."/>
            <person name="John U."/>
            <person name="Schleicher M."/>
            <person name="Eichinger L."/>
            <person name="Platzer M."/>
            <person name="Noegel A.A."/>
            <person name="Schaap P."/>
            <person name="Gloeckner G."/>
        </authorList>
    </citation>
    <scope>NUCLEOTIDE SEQUENCE [LARGE SCALE GENOMIC DNA]</scope>
    <source>
        <strain evidence="2">ATCC 26659 / Pp 5 / PN500</strain>
    </source>
</reference>
<dbReference type="GeneID" id="31365131"/>
<dbReference type="Proteomes" id="UP000001396">
    <property type="component" value="Unassembled WGS sequence"/>
</dbReference>
<sequence length="91" mass="11080">MEDLVLKSYLQEISKEDPTWSTFDNREYFRCYPSMMSKKRENITFNELMPDFRGTAELYYNFLYEHWVYSKRNHIVTSGLTRFTPTKKSNI</sequence>
<protein>
    <submittedName>
        <fullName evidence="1">Uncharacterized protein</fullName>
    </submittedName>
</protein>
<name>D3BNY5_HETP5</name>
<proteinExistence type="predicted"/>
<comment type="caution">
    <text evidence="1">The sequence shown here is derived from an EMBL/GenBank/DDBJ whole genome shotgun (WGS) entry which is preliminary data.</text>
</comment>
<dbReference type="EMBL" id="ADBJ01000044">
    <property type="protein sequence ID" value="EFA76904.1"/>
    <property type="molecule type" value="Genomic_DNA"/>
</dbReference>
<gene>
    <name evidence="1" type="ORF">PPL_09656</name>
</gene>
<dbReference type="InParanoid" id="D3BNY5"/>
<evidence type="ECO:0000313" key="1">
    <source>
        <dbReference type="EMBL" id="EFA76904.1"/>
    </source>
</evidence>
<keyword evidence="2" id="KW-1185">Reference proteome</keyword>